<dbReference type="RefSeq" id="WP_139177794.1">
    <property type="nucleotide sequence ID" value="NZ_FNTX01000002.1"/>
</dbReference>
<name>A0A1H5M0Y8_9MICO</name>
<proteinExistence type="predicted"/>
<gene>
    <name evidence="2" type="ORF">SAMN04488554_3088</name>
</gene>
<keyword evidence="3" id="KW-1185">Reference proteome</keyword>
<dbReference type="OrthoDB" id="5801841at2"/>
<dbReference type="AlphaFoldDB" id="A0A1H5M0Y8"/>
<accession>A0A1H5M0Y8</accession>
<feature type="region of interest" description="Disordered" evidence="1">
    <location>
        <begin position="16"/>
        <end position="72"/>
    </location>
</feature>
<evidence type="ECO:0000256" key="1">
    <source>
        <dbReference type="SAM" id="MobiDB-lite"/>
    </source>
</evidence>
<reference evidence="3" key="1">
    <citation type="submission" date="2016-10" db="EMBL/GenBank/DDBJ databases">
        <authorList>
            <person name="Varghese N."/>
            <person name="Submissions S."/>
        </authorList>
    </citation>
    <scope>NUCLEOTIDE SEQUENCE [LARGE SCALE GENOMIC DNA]</scope>
    <source>
        <strain evidence="3">DSM 21368</strain>
    </source>
</reference>
<organism evidence="2 3">
    <name type="scientific">Ruania alba</name>
    <dbReference type="NCBI Taxonomy" id="648782"/>
    <lineage>
        <taxon>Bacteria</taxon>
        <taxon>Bacillati</taxon>
        <taxon>Actinomycetota</taxon>
        <taxon>Actinomycetes</taxon>
        <taxon>Micrococcales</taxon>
        <taxon>Ruaniaceae</taxon>
        <taxon>Ruania</taxon>
    </lineage>
</organism>
<dbReference type="EMBL" id="FNTX01000002">
    <property type="protein sequence ID" value="SEE82922.1"/>
    <property type="molecule type" value="Genomic_DNA"/>
</dbReference>
<sequence length="162" mass="17284">MRRMIGGAIAALLLVGCGSPGDEPSPEVTTLEPTDPSTADPTESPAESPDDPADPTAANQDDWDERFGDLSDQERAAVDDLAERLDVAYHEISPAPLEEVTWPDGALGCPQPDQSYTQALVDGYRLLLDHRGETYAYHAGADGELAYCAEPTEPADGGRESR</sequence>
<dbReference type="Proteomes" id="UP000199220">
    <property type="component" value="Unassembled WGS sequence"/>
</dbReference>
<dbReference type="PROSITE" id="PS51257">
    <property type="entry name" value="PROKAR_LIPOPROTEIN"/>
    <property type="match status" value="1"/>
</dbReference>
<evidence type="ECO:0000313" key="3">
    <source>
        <dbReference type="Proteomes" id="UP000199220"/>
    </source>
</evidence>
<protein>
    <submittedName>
        <fullName evidence="2">Uncharacterized protein</fullName>
    </submittedName>
</protein>
<feature type="compositionally biased region" description="Polar residues" evidence="1">
    <location>
        <begin position="27"/>
        <end position="41"/>
    </location>
</feature>
<evidence type="ECO:0000313" key="2">
    <source>
        <dbReference type="EMBL" id="SEE82922.1"/>
    </source>
</evidence>